<keyword evidence="3" id="KW-1185">Reference proteome</keyword>
<organism evidence="2 3">
    <name type="scientific">Cerrena zonata</name>
    <dbReference type="NCBI Taxonomy" id="2478898"/>
    <lineage>
        <taxon>Eukaryota</taxon>
        <taxon>Fungi</taxon>
        <taxon>Dikarya</taxon>
        <taxon>Basidiomycota</taxon>
        <taxon>Agaricomycotina</taxon>
        <taxon>Agaricomycetes</taxon>
        <taxon>Polyporales</taxon>
        <taxon>Cerrenaceae</taxon>
        <taxon>Cerrena</taxon>
    </lineage>
</organism>
<evidence type="ECO:0000313" key="3">
    <source>
        <dbReference type="Proteomes" id="UP001385951"/>
    </source>
</evidence>
<evidence type="ECO:0000256" key="1">
    <source>
        <dbReference type="SAM" id="SignalP"/>
    </source>
</evidence>
<accession>A0AAW0FI90</accession>
<comment type="caution">
    <text evidence="2">The sequence shown here is derived from an EMBL/GenBank/DDBJ whole genome shotgun (WGS) entry which is preliminary data.</text>
</comment>
<dbReference type="Proteomes" id="UP001385951">
    <property type="component" value="Unassembled WGS sequence"/>
</dbReference>
<feature type="chain" id="PRO_5043934242" evidence="1">
    <location>
        <begin position="24"/>
        <end position="191"/>
    </location>
</feature>
<gene>
    <name evidence="2" type="ORF">QCA50_019186</name>
</gene>
<dbReference type="EMBL" id="JASBNA010000081">
    <property type="protein sequence ID" value="KAK7677874.1"/>
    <property type="molecule type" value="Genomic_DNA"/>
</dbReference>
<reference evidence="2 3" key="1">
    <citation type="submission" date="2022-09" db="EMBL/GenBank/DDBJ databases">
        <authorList>
            <person name="Palmer J.M."/>
        </authorList>
    </citation>
    <scope>NUCLEOTIDE SEQUENCE [LARGE SCALE GENOMIC DNA]</scope>
    <source>
        <strain evidence="2 3">DSM 7382</strain>
    </source>
</reference>
<proteinExistence type="predicted"/>
<protein>
    <submittedName>
        <fullName evidence="2">Uncharacterized protein</fullName>
    </submittedName>
</protein>
<evidence type="ECO:0000313" key="2">
    <source>
        <dbReference type="EMBL" id="KAK7677874.1"/>
    </source>
</evidence>
<dbReference type="AlphaFoldDB" id="A0AAW0FI90"/>
<sequence>MFFSAKLIFPVFAAFSIAATAFASPAVAPVGVADIAKRQSTDVVNDLQSFQSTVTPLIDQLSQAAATGSNTDSSFNQLTSAFTDSTNHFKGKKPGVIADVDVVIVVDVVVDIVLKLVVVISKFPLLDVFLNGKVDVFLSAWLSALEVLHPGIGPKVGKGIPTAGLSIFALLKLVLSAKVLAIVDILGIVVL</sequence>
<feature type="signal peptide" evidence="1">
    <location>
        <begin position="1"/>
        <end position="23"/>
    </location>
</feature>
<name>A0AAW0FI90_9APHY</name>
<keyword evidence="1" id="KW-0732">Signal</keyword>